<dbReference type="Proteomes" id="UP000249066">
    <property type="component" value="Unassembled WGS sequence"/>
</dbReference>
<dbReference type="EMBL" id="QFNN01000162">
    <property type="protein sequence ID" value="PZO86902.1"/>
    <property type="molecule type" value="Genomic_DNA"/>
</dbReference>
<evidence type="ECO:0000256" key="1">
    <source>
        <dbReference type="SAM" id="SignalP"/>
    </source>
</evidence>
<name>A0A2W5A0Z6_9SPHN</name>
<reference evidence="2 3" key="1">
    <citation type="submission" date="2017-08" db="EMBL/GenBank/DDBJ databases">
        <title>Infants hospitalized years apart are colonized by the same room-sourced microbial strains.</title>
        <authorList>
            <person name="Brooks B."/>
            <person name="Olm M.R."/>
            <person name="Firek B.A."/>
            <person name="Baker R."/>
            <person name="Thomas B.C."/>
            <person name="Morowitz M.J."/>
            <person name="Banfield J.F."/>
        </authorList>
    </citation>
    <scope>NUCLEOTIDE SEQUENCE [LARGE SCALE GENOMIC DNA]</scope>
    <source>
        <strain evidence="2">S2_018_000_R2_101</strain>
    </source>
</reference>
<evidence type="ECO:0000313" key="3">
    <source>
        <dbReference type="Proteomes" id="UP000249066"/>
    </source>
</evidence>
<protein>
    <submittedName>
        <fullName evidence="2">Uncharacterized protein</fullName>
    </submittedName>
</protein>
<gene>
    <name evidence="2" type="ORF">DI623_15710</name>
</gene>
<sequence length="247" mass="26044">MKSPVRALIAGLCLLTAGIAPAQEHFAVKPGFALPADRQSVIIVYRPDVHVGSLTTGGIEEPNADWTAEARGLLADALKADGRVTGARLIFAEEPEGDDADYLAQYRALFSVVAGSIMEYKLFPGGRLPTKKKLFDWTLGDGVERLGRMTGADYALFMFTRDAYGSAGRKTAQVVGLLLGVYMPAGLHLGYAGLVDLKTGDIVWLNADPQMGGDVRTSEGAAKRVTQLLEGLPARAPAAGTAVAAAK</sequence>
<comment type="caution">
    <text evidence="2">The sequence shown here is derived from an EMBL/GenBank/DDBJ whole genome shotgun (WGS) entry which is preliminary data.</text>
</comment>
<proteinExistence type="predicted"/>
<evidence type="ECO:0000313" key="2">
    <source>
        <dbReference type="EMBL" id="PZO86902.1"/>
    </source>
</evidence>
<dbReference type="AlphaFoldDB" id="A0A2W5A0Z6"/>
<feature type="chain" id="PRO_5015860110" evidence="1">
    <location>
        <begin position="23"/>
        <end position="247"/>
    </location>
</feature>
<organism evidence="2 3">
    <name type="scientific">Sphingomonas sanxanigenens</name>
    <dbReference type="NCBI Taxonomy" id="397260"/>
    <lineage>
        <taxon>Bacteria</taxon>
        <taxon>Pseudomonadati</taxon>
        <taxon>Pseudomonadota</taxon>
        <taxon>Alphaproteobacteria</taxon>
        <taxon>Sphingomonadales</taxon>
        <taxon>Sphingomonadaceae</taxon>
        <taxon>Sphingomonas</taxon>
    </lineage>
</organism>
<keyword evidence="1" id="KW-0732">Signal</keyword>
<accession>A0A2W5A0Z6</accession>
<feature type="signal peptide" evidence="1">
    <location>
        <begin position="1"/>
        <end position="22"/>
    </location>
</feature>